<dbReference type="PANTHER" id="PTHR43025">
    <property type="entry name" value="MONOGALACTOSYLDIACYLGLYCEROL SYNTHASE"/>
    <property type="match status" value="1"/>
</dbReference>
<dbReference type="Pfam" id="PF06925">
    <property type="entry name" value="MGDG_synth"/>
    <property type="match status" value="1"/>
</dbReference>
<dbReference type="InterPro" id="IPR009695">
    <property type="entry name" value="Diacylglyc_glucosyltr_N"/>
</dbReference>
<keyword evidence="2" id="KW-0328">Glycosyltransferase</keyword>
<dbReference type="GO" id="GO:0009247">
    <property type="term" value="P:glycolipid biosynthetic process"/>
    <property type="evidence" value="ECO:0007669"/>
    <property type="project" value="InterPro"/>
</dbReference>
<reference evidence="5 6" key="1">
    <citation type="submission" date="2018-03" db="EMBL/GenBank/DDBJ databases">
        <title>Genomic Encyclopedia of Type Strains, Phase III (KMG-III): the genomes of soil and plant-associated and newly described type strains.</title>
        <authorList>
            <person name="Whitman W."/>
        </authorList>
    </citation>
    <scope>NUCLEOTIDE SEQUENCE [LARGE SCALE GENOMIC DNA]</scope>
    <source>
        <strain evidence="5 6">CGMCC 4.7125</strain>
    </source>
</reference>
<dbReference type="SUPFAM" id="SSF53756">
    <property type="entry name" value="UDP-Glycosyltransferase/glycogen phosphorylase"/>
    <property type="match status" value="1"/>
</dbReference>
<dbReference type="EMBL" id="PVNH01000007">
    <property type="protein sequence ID" value="PRX46578.1"/>
    <property type="molecule type" value="Genomic_DNA"/>
</dbReference>
<dbReference type="Proteomes" id="UP000238362">
    <property type="component" value="Unassembled WGS sequence"/>
</dbReference>
<sequence length="368" mass="40066">MGYRVLILTAAMGGGHVQVSRELARRLTDRGHEVVLADLNDLMPAGTGNWLGRFYPWLVNRAPWLYDLIYRRYFLHERARRRVAPTVRLALPGLRRLVGEVRPDVTVSTYHLASLCLGQLREQGTLPTPAVSFVTTFSVHGLWLHPANDAELCISPSAAADAERRTGRAAGVCGPVVREAFSAPRGDPAPVRDELGVPADARIALVVGGSFGFGSVERAVTALADDPGWFPVVVCGRNERLRQRLRRRLGRGAVLGWVEDMPRLTGAADLVVENAGGLSAKEALCRGVPVVTFRPIPGHGRDDAEALARLGLTDLADDTAELLAAARRLTTDRALRRDRIARGQALFEQDAADLVTREAERHTRVPAA</sequence>
<organism evidence="5 6">
    <name type="scientific">Prauserella shujinwangii</name>
    <dbReference type="NCBI Taxonomy" id="1453103"/>
    <lineage>
        <taxon>Bacteria</taxon>
        <taxon>Bacillati</taxon>
        <taxon>Actinomycetota</taxon>
        <taxon>Actinomycetes</taxon>
        <taxon>Pseudonocardiales</taxon>
        <taxon>Pseudonocardiaceae</taxon>
        <taxon>Prauserella</taxon>
    </lineage>
</organism>
<dbReference type="Gene3D" id="3.40.50.2000">
    <property type="entry name" value="Glycogen Phosphorylase B"/>
    <property type="match status" value="2"/>
</dbReference>
<gene>
    <name evidence="5" type="ORF">B0I33_107155</name>
</gene>
<dbReference type="OrthoDB" id="9810950at2"/>
<dbReference type="InterPro" id="IPR050519">
    <property type="entry name" value="Glycosyltransf_28_UgtP"/>
</dbReference>
<evidence type="ECO:0000256" key="3">
    <source>
        <dbReference type="ARBA" id="ARBA00022679"/>
    </source>
</evidence>
<dbReference type="AlphaFoldDB" id="A0A2T0LSE2"/>
<evidence type="ECO:0000313" key="5">
    <source>
        <dbReference type="EMBL" id="PRX46578.1"/>
    </source>
</evidence>
<comment type="similarity">
    <text evidence="1">Belongs to the glycosyltransferase 28 family.</text>
</comment>
<keyword evidence="3 5" id="KW-0808">Transferase</keyword>
<evidence type="ECO:0000313" key="6">
    <source>
        <dbReference type="Proteomes" id="UP000238362"/>
    </source>
</evidence>
<keyword evidence="6" id="KW-1185">Reference proteome</keyword>
<evidence type="ECO:0000256" key="2">
    <source>
        <dbReference type="ARBA" id="ARBA00022676"/>
    </source>
</evidence>
<dbReference type="GO" id="GO:0016020">
    <property type="term" value="C:membrane"/>
    <property type="evidence" value="ECO:0007669"/>
    <property type="project" value="GOC"/>
</dbReference>
<dbReference type="RefSeq" id="WP_146147519.1">
    <property type="nucleotide sequence ID" value="NZ_PVNH01000007.1"/>
</dbReference>
<dbReference type="PANTHER" id="PTHR43025:SF3">
    <property type="entry name" value="MONOGALACTOSYLDIACYLGLYCEROL SYNTHASE 1, CHLOROPLASTIC"/>
    <property type="match status" value="1"/>
</dbReference>
<proteinExistence type="inferred from homology"/>
<feature type="domain" description="Diacylglycerol glucosyltransferase N-terminal" evidence="4">
    <location>
        <begin position="42"/>
        <end position="164"/>
    </location>
</feature>
<protein>
    <submittedName>
        <fullName evidence="5">UDP-N-acetylglucosamine:LPS N-acetylglucosamine transferase</fullName>
    </submittedName>
</protein>
<dbReference type="GO" id="GO:0016758">
    <property type="term" value="F:hexosyltransferase activity"/>
    <property type="evidence" value="ECO:0007669"/>
    <property type="project" value="InterPro"/>
</dbReference>
<name>A0A2T0LSE2_9PSEU</name>
<comment type="caution">
    <text evidence="5">The sequence shown here is derived from an EMBL/GenBank/DDBJ whole genome shotgun (WGS) entry which is preliminary data.</text>
</comment>
<accession>A0A2T0LSE2</accession>
<evidence type="ECO:0000259" key="4">
    <source>
        <dbReference type="Pfam" id="PF06925"/>
    </source>
</evidence>
<evidence type="ECO:0000256" key="1">
    <source>
        <dbReference type="ARBA" id="ARBA00006962"/>
    </source>
</evidence>